<keyword evidence="1" id="KW-0472">Membrane</keyword>
<keyword evidence="3" id="KW-1185">Reference proteome</keyword>
<proteinExistence type="predicted"/>
<feature type="transmembrane region" description="Helical" evidence="1">
    <location>
        <begin position="12"/>
        <end position="45"/>
    </location>
</feature>
<dbReference type="Proteomes" id="UP001596250">
    <property type="component" value="Unassembled WGS sequence"/>
</dbReference>
<protein>
    <submittedName>
        <fullName evidence="2">DUF2232 domain-containing protein</fullName>
    </submittedName>
</protein>
<feature type="transmembrane region" description="Helical" evidence="1">
    <location>
        <begin position="163"/>
        <end position="186"/>
    </location>
</feature>
<dbReference type="PANTHER" id="PTHR41324:SF1">
    <property type="entry name" value="DUF2232 DOMAIN-CONTAINING PROTEIN"/>
    <property type="match status" value="1"/>
</dbReference>
<gene>
    <name evidence="2" type="ORF">ACFPXP_13385</name>
</gene>
<dbReference type="RefSeq" id="WP_379894772.1">
    <property type="nucleotide sequence ID" value="NZ_CBCSCT010000042.1"/>
</dbReference>
<dbReference type="PROSITE" id="PS51257">
    <property type="entry name" value="PROKAR_LIPOPROTEIN"/>
    <property type="match status" value="1"/>
</dbReference>
<feature type="transmembrane region" description="Helical" evidence="1">
    <location>
        <begin position="207"/>
        <end position="223"/>
    </location>
</feature>
<dbReference type="InterPro" id="IPR018710">
    <property type="entry name" value="DUF2232"/>
</dbReference>
<keyword evidence="1" id="KW-0812">Transmembrane</keyword>
<name>A0ABW1IQR5_9BACL</name>
<organism evidence="2 3">
    <name type="scientific">Marinicrinis lubricantis</name>
    <dbReference type="NCBI Taxonomy" id="2086470"/>
    <lineage>
        <taxon>Bacteria</taxon>
        <taxon>Bacillati</taxon>
        <taxon>Bacillota</taxon>
        <taxon>Bacilli</taxon>
        <taxon>Bacillales</taxon>
        <taxon>Paenibacillaceae</taxon>
    </lineage>
</organism>
<evidence type="ECO:0000256" key="1">
    <source>
        <dbReference type="SAM" id="Phobius"/>
    </source>
</evidence>
<feature type="transmembrane region" description="Helical" evidence="1">
    <location>
        <begin position="96"/>
        <end position="118"/>
    </location>
</feature>
<accession>A0ABW1IQR5</accession>
<keyword evidence="1" id="KW-1133">Transmembrane helix</keyword>
<sequence>MNKALGRSAIWCALYIVLLFTLLTPLSFITSCFVMAPMLIVGASLPRLHSIGFLIVVLLVLLVAGGGLGIAFMIVTVAFTIPAAVMVYHYKKKSEAITAITAGTMTLLAVLLAALLLIHLSGINLNEQIREELEYSWSALPADYQEQLGEFSDLLIPMLIKTLPYMLVVISVFFVSIGHTVARNVLKQTDVVIPKFRRLVDWRLPRSFVWYYVIVLFADMFTNPESESWWAMVVWNGVPLFMTIFAAQAISFLAFATRNKGWGRVLPVLGVVLFPFLPQLISLIGVFDTAFPLRNRFKS</sequence>
<evidence type="ECO:0000313" key="3">
    <source>
        <dbReference type="Proteomes" id="UP001596250"/>
    </source>
</evidence>
<evidence type="ECO:0000313" key="2">
    <source>
        <dbReference type="EMBL" id="MFC5987398.1"/>
    </source>
</evidence>
<dbReference type="PANTHER" id="PTHR41324">
    <property type="entry name" value="MEMBRANE PROTEIN-RELATED"/>
    <property type="match status" value="1"/>
</dbReference>
<feature type="transmembrane region" description="Helical" evidence="1">
    <location>
        <begin position="229"/>
        <end position="253"/>
    </location>
</feature>
<comment type="caution">
    <text evidence="2">The sequence shown here is derived from an EMBL/GenBank/DDBJ whole genome shotgun (WGS) entry which is preliminary data.</text>
</comment>
<reference evidence="3" key="1">
    <citation type="journal article" date="2019" name="Int. J. Syst. Evol. Microbiol.">
        <title>The Global Catalogue of Microorganisms (GCM) 10K type strain sequencing project: providing services to taxonomists for standard genome sequencing and annotation.</title>
        <authorList>
            <consortium name="The Broad Institute Genomics Platform"/>
            <consortium name="The Broad Institute Genome Sequencing Center for Infectious Disease"/>
            <person name="Wu L."/>
            <person name="Ma J."/>
        </authorList>
    </citation>
    <scope>NUCLEOTIDE SEQUENCE [LARGE SCALE GENOMIC DNA]</scope>
    <source>
        <strain evidence="3">CCM 8749</strain>
    </source>
</reference>
<feature type="transmembrane region" description="Helical" evidence="1">
    <location>
        <begin position="51"/>
        <end position="84"/>
    </location>
</feature>
<dbReference type="EMBL" id="JBHSQV010000161">
    <property type="protein sequence ID" value="MFC5987398.1"/>
    <property type="molecule type" value="Genomic_DNA"/>
</dbReference>
<dbReference type="Pfam" id="PF09991">
    <property type="entry name" value="DUF2232"/>
    <property type="match status" value="1"/>
</dbReference>
<feature type="transmembrane region" description="Helical" evidence="1">
    <location>
        <begin position="265"/>
        <end position="287"/>
    </location>
</feature>